<dbReference type="InterPro" id="IPR007016">
    <property type="entry name" value="O-antigen_ligase-rel_domated"/>
</dbReference>
<evidence type="ECO:0000256" key="6">
    <source>
        <dbReference type="SAM" id="Phobius"/>
    </source>
</evidence>
<protein>
    <submittedName>
        <fullName evidence="9">Wzy polymerase domain-containing protein</fullName>
    </submittedName>
</protein>
<feature type="transmembrane region" description="Helical" evidence="6">
    <location>
        <begin position="418"/>
        <end position="439"/>
    </location>
</feature>
<feature type="transmembrane region" description="Helical" evidence="6">
    <location>
        <begin position="210"/>
        <end position="227"/>
    </location>
</feature>
<evidence type="ECO:0000256" key="1">
    <source>
        <dbReference type="ARBA" id="ARBA00004141"/>
    </source>
</evidence>
<feature type="transmembrane region" description="Helical" evidence="6">
    <location>
        <begin position="326"/>
        <end position="345"/>
    </location>
</feature>
<proteinExistence type="predicted"/>
<evidence type="ECO:0000313" key="9">
    <source>
        <dbReference type="EMBL" id="MDD0839416.1"/>
    </source>
</evidence>
<accession>A0ABT5MZD2</accession>
<reference evidence="9 10" key="1">
    <citation type="submission" date="2023-02" db="EMBL/GenBank/DDBJ databases">
        <title>Bacterial whole genomic sequence of Curvibacter sp. HBC61.</title>
        <authorList>
            <person name="Le V."/>
            <person name="Ko S.-R."/>
            <person name="Ahn C.-Y."/>
            <person name="Oh H.-M."/>
        </authorList>
    </citation>
    <scope>NUCLEOTIDE SEQUENCE [LARGE SCALE GENOMIC DNA]</scope>
    <source>
        <strain evidence="9 10">HBC61</strain>
    </source>
</reference>
<keyword evidence="2 6" id="KW-0812">Transmembrane</keyword>
<feature type="domain" description="O-antigen ligase-related" evidence="7">
    <location>
        <begin position="195"/>
        <end position="337"/>
    </location>
</feature>
<comment type="caution">
    <text evidence="9">The sequence shown here is derived from an EMBL/GenBank/DDBJ whole genome shotgun (WGS) entry which is preliminary data.</text>
</comment>
<feature type="compositionally biased region" description="Polar residues" evidence="5">
    <location>
        <begin position="585"/>
        <end position="594"/>
    </location>
</feature>
<feature type="transmembrane region" description="Helical" evidence="6">
    <location>
        <begin position="60"/>
        <end position="80"/>
    </location>
</feature>
<dbReference type="RefSeq" id="WP_273951870.1">
    <property type="nucleotide sequence ID" value="NZ_JAQSIP010000005.1"/>
</dbReference>
<evidence type="ECO:0000259" key="7">
    <source>
        <dbReference type="Pfam" id="PF04932"/>
    </source>
</evidence>
<evidence type="ECO:0000256" key="3">
    <source>
        <dbReference type="ARBA" id="ARBA00022989"/>
    </source>
</evidence>
<dbReference type="Pfam" id="PF11846">
    <property type="entry name" value="Wzy_C_2"/>
    <property type="match status" value="1"/>
</dbReference>
<evidence type="ECO:0000313" key="10">
    <source>
        <dbReference type="Proteomes" id="UP001528673"/>
    </source>
</evidence>
<feature type="domain" description="Virulence factor membrane-bound polymerase C-terminal" evidence="8">
    <location>
        <begin position="360"/>
        <end position="543"/>
    </location>
</feature>
<evidence type="ECO:0000256" key="2">
    <source>
        <dbReference type="ARBA" id="ARBA00022692"/>
    </source>
</evidence>
<keyword evidence="3 6" id="KW-1133">Transmembrane helix</keyword>
<evidence type="ECO:0000256" key="4">
    <source>
        <dbReference type="ARBA" id="ARBA00023136"/>
    </source>
</evidence>
<feature type="transmembrane region" description="Helical" evidence="6">
    <location>
        <begin position="114"/>
        <end position="134"/>
    </location>
</feature>
<dbReference type="Proteomes" id="UP001528673">
    <property type="component" value="Unassembled WGS sequence"/>
</dbReference>
<dbReference type="PANTHER" id="PTHR37422:SF13">
    <property type="entry name" value="LIPOPOLYSACCHARIDE BIOSYNTHESIS PROTEIN PA4999-RELATED"/>
    <property type="match status" value="1"/>
</dbReference>
<dbReference type="PANTHER" id="PTHR37422">
    <property type="entry name" value="TEICHURONIC ACID BIOSYNTHESIS PROTEIN TUAE"/>
    <property type="match status" value="1"/>
</dbReference>
<organism evidence="9 10">
    <name type="scientific">Curvibacter cyanobacteriorum</name>
    <dbReference type="NCBI Taxonomy" id="3026422"/>
    <lineage>
        <taxon>Bacteria</taxon>
        <taxon>Pseudomonadati</taxon>
        <taxon>Pseudomonadota</taxon>
        <taxon>Betaproteobacteria</taxon>
        <taxon>Burkholderiales</taxon>
        <taxon>Comamonadaceae</taxon>
        <taxon>Curvibacter</taxon>
    </lineage>
</organism>
<sequence length="602" mass="66252">MPILLSLAAALLALSWLAPNHYPPWTSFHNEALTFVALAIFGGCQIGWRKIGLLPKQAWAVWAWLLVIVGWQWALGLIYFHGEALLVSLYVVGAGVAWALGFSLVQDRSAASRYLVVTAFVLLIAGGLSTYVAATQWLSVEDSIGIFAVDLGVGGRAVGNLAQPNLLGTLLVMSVVASYGLYRFQRLGPWVLGLVVLALSFGIVLTESRAALLSVVCVCVYWLVAEWRAGRSVPWRQVLAWAGGLWGLRMLHGALALSAGLEAPRDLQFGTDSIRMILWRQVLEGLSQAPWFGYGWRATTAAQRVGAEVWPGPVPTDYAHNLPLDLLAWLGIPLGLVTIGLMIWFLARLVWRARQPLDVALLAFTIPVLVHSQLEFPFAYAFFLFPVAVVWGGLCARLASEALSSGARDINGSHVQQLVFASVFLVWSGLAIGVAWEYAEVEDAYRVMRFEMRKVGARPAEFEDPELHLLDQFDALLTLGRLEPRRGMSTDELKRIEQTNRNFIWGGLHRKYIVALALNHQGDEALHQLRTMGNVYGRATYEQELKALQAFAAGPYPELTEVLRQAPSPDVFYDNRPPPKEALTLPQNDPTSRPASPAGGRS</sequence>
<feature type="transmembrane region" description="Helical" evidence="6">
    <location>
        <begin position="27"/>
        <end position="48"/>
    </location>
</feature>
<name>A0ABT5MZD2_9BURK</name>
<feature type="transmembrane region" description="Helical" evidence="6">
    <location>
        <begin position="86"/>
        <end position="105"/>
    </location>
</feature>
<feature type="transmembrane region" description="Helical" evidence="6">
    <location>
        <begin position="166"/>
        <end position="182"/>
    </location>
</feature>
<gene>
    <name evidence="9" type="ORF">PSQ40_12600</name>
</gene>
<evidence type="ECO:0000259" key="8">
    <source>
        <dbReference type="Pfam" id="PF11846"/>
    </source>
</evidence>
<evidence type="ECO:0000256" key="5">
    <source>
        <dbReference type="SAM" id="MobiDB-lite"/>
    </source>
</evidence>
<dbReference type="EMBL" id="JAQSIP010000005">
    <property type="protein sequence ID" value="MDD0839416.1"/>
    <property type="molecule type" value="Genomic_DNA"/>
</dbReference>
<keyword evidence="10" id="KW-1185">Reference proteome</keyword>
<feature type="region of interest" description="Disordered" evidence="5">
    <location>
        <begin position="567"/>
        <end position="602"/>
    </location>
</feature>
<comment type="subcellular location">
    <subcellularLocation>
        <location evidence="1">Membrane</location>
        <topology evidence="1">Multi-pass membrane protein</topology>
    </subcellularLocation>
</comment>
<feature type="transmembrane region" description="Helical" evidence="6">
    <location>
        <begin position="187"/>
        <end position="204"/>
    </location>
</feature>
<dbReference type="InterPro" id="IPR021797">
    <property type="entry name" value="Wzy_C_2"/>
</dbReference>
<dbReference type="InterPro" id="IPR051533">
    <property type="entry name" value="WaaL-like"/>
</dbReference>
<keyword evidence="4 6" id="KW-0472">Membrane</keyword>
<feature type="transmembrane region" description="Helical" evidence="6">
    <location>
        <begin position="380"/>
        <end position="398"/>
    </location>
</feature>
<dbReference type="Pfam" id="PF04932">
    <property type="entry name" value="Wzy_C"/>
    <property type="match status" value="1"/>
</dbReference>